<dbReference type="AlphaFoldDB" id="A0A8K0G276"/>
<gene>
    <name evidence="2" type="ORF">ILUMI_23125</name>
</gene>
<proteinExistence type="predicted"/>
<dbReference type="GO" id="GO:0004364">
    <property type="term" value="F:glutathione transferase activity"/>
    <property type="evidence" value="ECO:0007669"/>
    <property type="project" value="TreeGrafter"/>
</dbReference>
<dbReference type="Pfam" id="PF00043">
    <property type="entry name" value="GST_C"/>
    <property type="match status" value="1"/>
</dbReference>
<dbReference type="GO" id="GO:0006749">
    <property type="term" value="P:glutathione metabolic process"/>
    <property type="evidence" value="ECO:0007669"/>
    <property type="project" value="TreeGrafter"/>
</dbReference>
<evidence type="ECO:0000313" key="2">
    <source>
        <dbReference type="EMBL" id="KAF2883048.1"/>
    </source>
</evidence>
<dbReference type="InterPro" id="IPR036282">
    <property type="entry name" value="Glutathione-S-Trfase_C_sf"/>
</dbReference>
<dbReference type="OrthoDB" id="2309723at2759"/>
<dbReference type="PROSITE" id="PS50405">
    <property type="entry name" value="GST_CTER"/>
    <property type="match status" value="1"/>
</dbReference>
<evidence type="ECO:0000313" key="3">
    <source>
        <dbReference type="Proteomes" id="UP000801492"/>
    </source>
</evidence>
<dbReference type="SUPFAM" id="SSF47616">
    <property type="entry name" value="GST C-terminal domain-like"/>
    <property type="match status" value="1"/>
</dbReference>
<evidence type="ECO:0000259" key="1">
    <source>
        <dbReference type="PROSITE" id="PS50405"/>
    </source>
</evidence>
<feature type="domain" description="GST C-terminal" evidence="1">
    <location>
        <begin position="19"/>
        <end position="143"/>
    </location>
</feature>
<dbReference type="PANTHER" id="PTHR43969">
    <property type="entry name" value="GLUTATHIONE S TRANSFERASE D10, ISOFORM A-RELATED"/>
    <property type="match status" value="1"/>
</dbReference>
<dbReference type="FunFam" id="1.20.1050.10:FF:000007">
    <property type="entry name" value="Glutathione S-transferase 1-1"/>
    <property type="match status" value="1"/>
</dbReference>
<dbReference type="EMBL" id="VTPC01090567">
    <property type="protein sequence ID" value="KAF2883048.1"/>
    <property type="molecule type" value="Genomic_DNA"/>
</dbReference>
<dbReference type="InterPro" id="IPR004046">
    <property type="entry name" value="GST_C"/>
</dbReference>
<dbReference type="InterPro" id="IPR010987">
    <property type="entry name" value="Glutathione-S-Trfase_C-like"/>
</dbReference>
<dbReference type="Proteomes" id="UP000801492">
    <property type="component" value="Unassembled WGS sequence"/>
</dbReference>
<protein>
    <recommendedName>
        <fullName evidence="1">GST C-terminal domain-containing protein</fullName>
    </recommendedName>
</protein>
<name>A0A8K0G276_IGNLU</name>
<organism evidence="2 3">
    <name type="scientific">Ignelater luminosus</name>
    <name type="common">Cucubano</name>
    <name type="synonym">Pyrophorus luminosus</name>
    <dbReference type="NCBI Taxonomy" id="2038154"/>
    <lineage>
        <taxon>Eukaryota</taxon>
        <taxon>Metazoa</taxon>
        <taxon>Ecdysozoa</taxon>
        <taxon>Arthropoda</taxon>
        <taxon>Hexapoda</taxon>
        <taxon>Insecta</taxon>
        <taxon>Pterygota</taxon>
        <taxon>Neoptera</taxon>
        <taxon>Endopterygota</taxon>
        <taxon>Coleoptera</taxon>
        <taxon>Polyphaga</taxon>
        <taxon>Elateriformia</taxon>
        <taxon>Elateroidea</taxon>
        <taxon>Elateridae</taxon>
        <taxon>Agrypninae</taxon>
        <taxon>Pyrophorini</taxon>
        <taxon>Ignelater</taxon>
    </lineage>
</organism>
<keyword evidence="3" id="KW-1185">Reference proteome</keyword>
<reference evidence="2" key="1">
    <citation type="submission" date="2019-08" db="EMBL/GenBank/DDBJ databases">
        <title>The genome of the North American firefly Photinus pyralis.</title>
        <authorList>
            <consortium name="Photinus pyralis genome working group"/>
            <person name="Fallon T.R."/>
            <person name="Sander Lower S.E."/>
            <person name="Weng J.-K."/>
        </authorList>
    </citation>
    <scope>NUCLEOTIDE SEQUENCE</scope>
    <source>
        <strain evidence="2">TRF0915ILg1</strain>
        <tissue evidence="2">Whole body</tissue>
    </source>
</reference>
<dbReference type="Gene3D" id="1.20.1050.10">
    <property type="match status" value="1"/>
</dbReference>
<dbReference type="PANTHER" id="PTHR43969:SF8">
    <property type="entry name" value="GLUTATHIONE S TRANSFERASE E13, ISOFORM A-RELATED"/>
    <property type="match status" value="1"/>
</dbReference>
<accession>A0A8K0G276</accession>
<comment type="caution">
    <text evidence="2">The sequence shown here is derived from an EMBL/GenBank/DDBJ whole genome shotgun (WGS) entry which is preliminary data.</text>
</comment>
<sequence>MVYLVHKYSPNDDSLYPVDSYKRAEINQIFFFNSRVLFPPFRKAVNGVLKKGKKDICANLLEDMKEGFQFLEEHLADRLWLAGNRETLADHAVIPNVTTMYTVFKIAPTPNISAWIKRAEKLPCYEENIPGLIVSKKLYDRYFC</sequence>